<evidence type="ECO:0000313" key="5">
    <source>
        <dbReference type="RefSeq" id="XP_035824858.1"/>
    </source>
</evidence>
<keyword evidence="2" id="KW-1133">Transmembrane helix</keyword>
<keyword evidence="2" id="KW-0812">Transmembrane</keyword>
<keyword evidence="3" id="KW-1185">Reference proteome</keyword>
<dbReference type="RefSeq" id="XP_005095376.1">
    <property type="nucleotide sequence ID" value="XM_005095319.3"/>
</dbReference>
<feature type="transmembrane region" description="Helical" evidence="2">
    <location>
        <begin position="195"/>
        <end position="216"/>
    </location>
</feature>
<name>A0ABM1VR16_APLCA</name>
<evidence type="ECO:0000313" key="4">
    <source>
        <dbReference type="RefSeq" id="XP_005095376.1"/>
    </source>
</evidence>
<dbReference type="GeneID" id="101846570"/>
<evidence type="ECO:0000256" key="1">
    <source>
        <dbReference type="ARBA" id="ARBA00007711"/>
    </source>
</evidence>
<comment type="similarity">
    <text evidence="1">Belongs to the TMEM121 family.</text>
</comment>
<feature type="transmembrane region" description="Helical" evidence="2">
    <location>
        <begin position="48"/>
        <end position="68"/>
    </location>
</feature>
<keyword evidence="2" id="KW-0472">Membrane</keyword>
<dbReference type="Pfam" id="PF14997">
    <property type="entry name" value="CECR6_TMEM121"/>
    <property type="match status" value="1"/>
</dbReference>
<gene>
    <name evidence="4 5" type="primary">LOC101846570</name>
</gene>
<evidence type="ECO:0000256" key="2">
    <source>
        <dbReference type="SAM" id="Phobius"/>
    </source>
</evidence>
<feature type="transmembrane region" description="Helical" evidence="2">
    <location>
        <begin position="20"/>
        <end position="41"/>
    </location>
</feature>
<evidence type="ECO:0000313" key="3">
    <source>
        <dbReference type="Proteomes" id="UP000694888"/>
    </source>
</evidence>
<feature type="transmembrane region" description="Helical" evidence="2">
    <location>
        <begin position="228"/>
        <end position="250"/>
    </location>
</feature>
<dbReference type="InterPro" id="IPR026624">
    <property type="entry name" value="CECR6"/>
</dbReference>
<dbReference type="PANTHER" id="PTHR47399">
    <property type="entry name" value="TRANSMEMBRANE PROTEIN 121B"/>
    <property type="match status" value="1"/>
</dbReference>
<organism evidence="3 5">
    <name type="scientific">Aplysia californica</name>
    <name type="common">California sea hare</name>
    <dbReference type="NCBI Taxonomy" id="6500"/>
    <lineage>
        <taxon>Eukaryota</taxon>
        <taxon>Metazoa</taxon>
        <taxon>Spiralia</taxon>
        <taxon>Lophotrochozoa</taxon>
        <taxon>Mollusca</taxon>
        <taxon>Gastropoda</taxon>
        <taxon>Heterobranchia</taxon>
        <taxon>Euthyneura</taxon>
        <taxon>Tectipleura</taxon>
        <taxon>Aplysiida</taxon>
        <taxon>Aplysioidea</taxon>
        <taxon>Aplysiidae</taxon>
        <taxon>Aplysia</taxon>
    </lineage>
</organism>
<proteinExistence type="inferred from homology"/>
<dbReference type="InterPro" id="IPR032776">
    <property type="entry name" value="CECR6/TMEM121"/>
</dbReference>
<protein>
    <submittedName>
        <fullName evidence="4 5">Uncharacterized protein LOC101846570</fullName>
    </submittedName>
</protein>
<feature type="transmembrane region" description="Helical" evidence="2">
    <location>
        <begin position="256"/>
        <end position="277"/>
    </location>
</feature>
<reference evidence="4 5" key="1">
    <citation type="submission" date="2025-05" db="UniProtKB">
        <authorList>
            <consortium name="RefSeq"/>
        </authorList>
    </citation>
    <scope>IDENTIFICATION</scope>
</reference>
<accession>A0ABM1VR16</accession>
<sequence>MVKLADPLVRCCDLTHGVPAAVFCILLFMLQAAVMDYYLIYHLNSFHLLWTAADLLNLVLLIACVYLSNVSLERQKVDEHATYFSIAWVSWLLINGVLSAKTIVIFVATGDEIEEEEPTFFGPNTMKTTIALSSCIFLLLLTTQHDAPLGSDRRRYIEELTGTVVFDLLDTVDILEILFDKETVYIMWQGLEEGVFVVAAFNLIIPALPLFTLSWTKFGRDKLRKKMVYIHRLLVVLMVNVPNLLVRMILWHGFSVGITAFSLKNVILISLTLYEFYEHKKEKFHLHKRKDLHMAELGGKGHANKGFGDGKTQRHKGNEAGNIWGVAEENKSVDETDESFAIESRVIDFI</sequence>
<dbReference type="PANTHER" id="PTHR47399:SF1">
    <property type="entry name" value="TRANSMEMBRANE PROTEIN 121B"/>
    <property type="match status" value="1"/>
</dbReference>
<dbReference type="RefSeq" id="XP_035824858.1">
    <property type="nucleotide sequence ID" value="XM_035968965.1"/>
</dbReference>
<feature type="transmembrane region" description="Helical" evidence="2">
    <location>
        <begin position="88"/>
        <end position="108"/>
    </location>
</feature>
<dbReference type="Proteomes" id="UP000694888">
    <property type="component" value="Unplaced"/>
</dbReference>